<dbReference type="AlphaFoldDB" id="A0A6N7J260"/>
<dbReference type="NCBIfam" id="TIGR00299">
    <property type="entry name" value="nickel pincer cofactor biosynthesis protein LarC"/>
    <property type="match status" value="1"/>
</dbReference>
<proteinExistence type="predicted"/>
<reference evidence="2" key="1">
    <citation type="journal article" date="2020" name="Appl. Environ. Microbiol.">
        <title>Medium-Chain Fatty Acid Synthesis by 'Candidatus Weimeria bifida' gen. nov., sp. nov., and 'Candidatus Pseudoramibacter fermentans' sp. nov.</title>
        <authorList>
            <person name="Scarborough M.J."/>
            <person name="Myers K.S."/>
            <person name="Donohue T.J."/>
            <person name="Noguera D.R."/>
        </authorList>
    </citation>
    <scope>NUCLEOTIDE SEQUENCE</scope>
    <source>
        <strain evidence="2">LCO1.1</strain>
    </source>
</reference>
<comment type="caution">
    <text evidence="2">The sequence shown here is derived from an EMBL/GenBank/DDBJ whole genome shotgun (WGS) entry which is preliminary data.</text>
</comment>
<name>A0A6N7J260_9FIRM</name>
<sequence length="396" mass="43565">MKTLYLECNMGAAGDMLSASLLDLFDDDEQRSIIEKLNEIAPEGVSVWSEPVTKCGITGTQMHVEINGQEESSQDHHDDKSHHHHTSMAQVEEIINGMDIPVEVKYDAACVYKQLAEAESRAHNKPVSEIHFHEVGMLDAIMDVVNFCYILHKIMPDQIFASPVRTGFGEVMCAHGILPVPAPATACLLHGVPTYAGGIEGEMCTPTGAALLRSHVQKYEERPLMTIEKTGYGIGHKDFAAANCVRAFLGETDESINSNSTAPIDGKYTDHVVELKCNLDDMTGEQIGFATQMLFKAGALDVFTTAIGMKKNRPGILLTVLCRPDDTGKIVPLIFKHTTTIGIRETLCNRYILKRTVVTDKNGIRKKISEGYGVHKEKSEFDDLARLAAKNDTSIF</sequence>
<evidence type="ECO:0000313" key="3">
    <source>
        <dbReference type="Proteomes" id="UP000460257"/>
    </source>
</evidence>
<organism evidence="2 3">
    <name type="scientific">Candidatus Weimeria bifida</name>
    <dbReference type="NCBI Taxonomy" id="2599074"/>
    <lineage>
        <taxon>Bacteria</taxon>
        <taxon>Bacillati</taxon>
        <taxon>Bacillota</taxon>
        <taxon>Clostridia</taxon>
        <taxon>Lachnospirales</taxon>
        <taxon>Lachnospiraceae</taxon>
        <taxon>Candidatus Weimeria</taxon>
    </lineage>
</organism>
<dbReference type="InterPro" id="IPR002822">
    <property type="entry name" value="Ni_insertion"/>
</dbReference>
<dbReference type="Gene3D" id="3.30.70.1380">
    <property type="entry name" value="Transcriptional regulatory protein pf0864 domain like"/>
    <property type="match status" value="1"/>
</dbReference>
<dbReference type="Proteomes" id="UP000460257">
    <property type="component" value="Unassembled WGS sequence"/>
</dbReference>
<gene>
    <name evidence="2" type="primary">larC</name>
    <name evidence="2" type="ORF">FRC54_09845</name>
</gene>
<dbReference type="Pfam" id="PF01969">
    <property type="entry name" value="Ni_insertion"/>
    <property type="match status" value="1"/>
</dbReference>
<keyword evidence="1" id="KW-0533">Nickel</keyword>
<keyword evidence="3" id="KW-1185">Reference proteome</keyword>
<evidence type="ECO:0000256" key="1">
    <source>
        <dbReference type="ARBA" id="ARBA00022596"/>
    </source>
</evidence>
<dbReference type="PANTHER" id="PTHR36566">
    <property type="entry name" value="NICKEL INSERTION PROTEIN-RELATED"/>
    <property type="match status" value="1"/>
</dbReference>
<evidence type="ECO:0000313" key="2">
    <source>
        <dbReference type="EMBL" id="MQN02173.1"/>
    </source>
</evidence>
<accession>A0A6N7J260</accession>
<protein>
    <submittedName>
        <fullName evidence="2">Nickel pincer cofactor biosynthesis protein LarC</fullName>
    </submittedName>
</protein>
<dbReference type="EMBL" id="VOGC01000008">
    <property type="protein sequence ID" value="MQN02173.1"/>
    <property type="molecule type" value="Genomic_DNA"/>
</dbReference>
<dbReference type="PANTHER" id="PTHR36566:SF1">
    <property type="entry name" value="PYRIDINIUM-3,5-BISTHIOCARBOXYLIC ACID MONONUCLEOTIDE NICKEL INSERTION PROTEIN"/>
    <property type="match status" value="1"/>
</dbReference>